<dbReference type="Proteomes" id="UP000183567">
    <property type="component" value="Unassembled WGS sequence"/>
</dbReference>
<feature type="region of interest" description="Disordered" evidence="1">
    <location>
        <begin position="1"/>
        <end position="31"/>
    </location>
</feature>
<evidence type="ECO:0000256" key="1">
    <source>
        <dbReference type="SAM" id="MobiDB-lite"/>
    </source>
</evidence>
<dbReference type="AlphaFoldDB" id="A0A1J8PSF8"/>
<evidence type="ECO:0000313" key="3">
    <source>
        <dbReference type="Proteomes" id="UP000183567"/>
    </source>
</evidence>
<keyword evidence="3" id="KW-1185">Reference proteome</keyword>
<dbReference type="STRING" id="180088.A0A1J8PSF8"/>
<feature type="non-terminal residue" evidence="2">
    <location>
        <position position="71"/>
    </location>
</feature>
<organism evidence="2 3">
    <name type="scientific">Rhizopogon vesiculosus</name>
    <dbReference type="NCBI Taxonomy" id="180088"/>
    <lineage>
        <taxon>Eukaryota</taxon>
        <taxon>Fungi</taxon>
        <taxon>Dikarya</taxon>
        <taxon>Basidiomycota</taxon>
        <taxon>Agaricomycotina</taxon>
        <taxon>Agaricomycetes</taxon>
        <taxon>Agaricomycetidae</taxon>
        <taxon>Boletales</taxon>
        <taxon>Suillineae</taxon>
        <taxon>Rhizopogonaceae</taxon>
        <taxon>Rhizopogon</taxon>
    </lineage>
</organism>
<gene>
    <name evidence="2" type="ORF">AZE42_08845</name>
</gene>
<comment type="caution">
    <text evidence="2">The sequence shown here is derived from an EMBL/GenBank/DDBJ whole genome shotgun (WGS) entry which is preliminary data.</text>
</comment>
<accession>A0A1J8PSF8</accession>
<name>A0A1J8PSF8_9AGAM</name>
<proteinExistence type="predicted"/>
<evidence type="ECO:0000313" key="2">
    <source>
        <dbReference type="EMBL" id="OJA11447.1"/>
    </source>
</evidence>
<dbReference type="EMBL" id="LVVM01005068">
    <property type="protein sequence ID" value="OJA11447.1"/>
    <property type="molecule type" value="Genomic_DNA"/>
</dbReference>
<reference evidence="2 3" key="1">
    <citation type="submission" date="2016-03" db="EMBL/GenBank/DDBJ databases">
        <title>Comparative genomics of the ectomycorrhizal sister species Rhizopogon vinicolor and Rhizopogon vesiculosus (Basidiomycota: Boletales) reveals a divergence of the mating type B locus.</title>
        <authorList>
            <person name="Mujic A.B."/>
            <person name="Kuo A."/>
            <person name="Tritt A."/>
            <person name="Lipzen A."/>
            <person name="Chen C."/>
            <person name="Johnson J."/>
            <person name="Sharma A."/>
            <person name="Barry K."/>
            <person name="Grigoriev I.V."/>
            <person name="Spatafora J.W."/>
        </authorList>
    </citation>
    <scope>NUCLEOTIDE SEQUENCE [LARGE SCALE GENOMIC DNA]</scope>
    <source>
        <strain evidence="2 3">AM-OR11-056</strain>
    </source>
</reference>
<sequence length="71" mass="6797">MAAEGTSGAGSGMGKGTSGGSTASGSGIQAWQSGHTRTGAIALVELEDAICIAAPESLSASNMVFTIPSVP</sequence>
<feature type="compositionally biased region" description="Gly residues" evidence="1">
    <location>
        <begin position="7"/>
        <end position="19"/>
    </location>
</feature>
<protein>
    <submittedName>
        <fullName evidence="2">Uncharacterized protein</fullName>
    </submittedName>
</protein>